<feature type="domain" description="ABC3 transporter permease C-terminal" evidence="8">
    <location>
        <begin position="286"/>
        <end position="399"/>
    </location>
</feature>
<evidence type="ECO:0000256" key="5">
    <source>
        <dbReference type="ARBA" id="ARBA00023136"/>
    </source>
</evidence>
<proteinExistence type="inferred from homology"/>
<feature type="transmembrane region" description="Helical" evidence="7">
    <location>
        <begin position="725"/>
        <end position="744"/>
    </location>
</feature>
<keyword evidence="4 7" id="KW-1133">Transmembrane helix</keyword>
<dbReference type="PANTHER" id="PTHR30572">
    <property type="entry name" value="MEMBRANE COMPONENT OF TRANSPORTER-RELATED"/>
    <property type="match status" value="1"/>
</dbReference>
<evidence type="ECO:0000256" key="4">
    <source>
        <dbReference type="ARBA" id="ARBA00022989"/>
    </source>
</evidence>
<dbReference type="EMBL" id="JACRYL010000004">
    <property type="protein sequence ID" value="MBC6110003.1"/>
    <property type="molecule type" value="Genomic_DNA"/>
</dbReference>
<dbReference type="RefSeq" id="WP_187070479.1">
    <property type="nucleotide sequence ID" value="NZ_JACRYL010000004.1"/>
</dbReference>
<dbReference type="InterPro" id="IPR003838">
    <property type="entry name" value="ABC3_permease_C"/>
</dbReference>
<evidence type="ECO:0000256" key="3">
    <source>
        <dbReference type="ARBA" id="ARBA00022692"/>
    </source>
</evidence>
<evidence type="ECO:0000256" key="1">
    <source>
        <dbReference type="ARBA" id="ARBA00004651"/>
    </source>
</evidence>
<keyword evidence="11" id="KW-1185">Reference proteome</keyword>
<gene>
    <name evidence="10" type="ORF">H7U22_06170</name>
</gene>
<evidence type="ECO:0000259" key="9">
    <source>
        <dbReference type="Pfam" id="PF12704"/>
    </source>
</evidence>
<evidence type="ECO:0000313" key="11">
    <source>
        <dbReference type="Proteomes" id="UP000652755"/>
    </source>
</evidence>
<feature type="transmembrane region" description="Helical" evidence="7">
    <location>
        <begin position="21"/>
        <end position="43"/>
    </location>
</feature>
<feature type="domain" description="MacB-like periplasmic core" evidence="9">
    <location>
        <begin position="429"/>
        <end position="632"/>
    </location>
</feature>
<comment type="similarity">
    <text evidence="6">Belongs to the ABC-4 integral membrane protein family.</text>
</comment>
<evidence type="ECO:0000256" key="6">
    <source>
        <dbReference type="ARBA" id="ARBA00038076"/>
    </source>
</evidence>
<protein>
    <submittedName>
        <fullName evidence="10">ABC transporter permease</fullName>
    </submittedName>
</protein>
<comment type="caution">
    <text evidence="10">The sequence shown here is derived from an EMBL/GenBank/DDBJ whole genome shotgun (WGS) entry which is preliminary data.</text>
</comment>
<feature type="transmembrane region" description="Helical" evidence="7">
    <location>
        <begin position="759"/>
        <end position="779"/>
    </location>
</feature>
<feature type="transmembrane region" description="Helical" evidence="7">
    <location>
        <begin position="418"/>
        <end position="441"/>
    </location>
</feature>
<dbReference type="InterPro" id="IPR025857">
    <property type="entry name" value="MacB_PCD"/>
</dbReference>
<feature type="transmembrane region" description="Helical" evidence="7">
    <location>
        <begin position="374"/>
        <end position="397"/>
    </location>
</feature>
<organism evidence="10 11">
    <name type="scientific">Pedobacter fastidiosus</name>
    <dbReference type="NCBI Taxonomy" id="2765361"/>
    <lineage>
        <taxon>Bacteria</taxon>
        <taxon>Pseudomonadati</taxon>
        <taxon>Bacteroidota</taxon>
        <taxon>Sphingobacteriia</taxon>
        <taxon>Sphingobacteriales</taxon>
        <taxon>Sphingobacteriaceae</taxon>
        <taxon>Pedobacter</taxon>
    </lineage>
</organism>
<reference evidence="10 11" key="1">
    <citation type="submission" date="2020-08" db="EMBL/GenBank/DDBJ databases">
        <authorList>
            <person name="Sun Q."/>
            <person name="Inoue M."/>
        </authorList>
    </citation>
    <scope>NUCLEOTIDE SEQUENCE [LARGE SCALE GENOMIC DNA]</scope>
    <source>
        <strain evidence="10 11">CCM 8938</strain>
    </source>
</reference>
<comment type="subcellular location">
    <subcellularLocation>
        <location evidence="1">Cell membrane</location>
        <topology evidence="1">Multi-pass membrane protein</topology>
    </subcellularLocation>
</comment>
<name>A0ABR7KQL8_9SPHI</name>
<dbReference type="Proteomes" id="UP000652755">
    <property type="component" value="Unassembled WGS sequence"/>
</dbReference>
<evidence type="ECO:0000256" key="2">
    <source>
        <dbReference type="ARBA" id="ARBA00022475"/>
    </source>
</evidence>
<sequence length="796" mass="89118">MFKLNLKIALRNLWRNRIITSINVGGLAIALAAFILVVMYFTYETSFDKTNPNYNNIYVVGRIYPDFKTNYTSPPFAKAIKQNFPEVENAGITKRGFFEFTMKNGKNTLFAKNFMQADYNAAKILDLKPTGGLEKPAGEVDRLSYLSEESMKVLYPNKTDNKPEMVGMGSSNSGITSKINGSIINNLHSNITFDGISIGNEIGQGENYGMNNYTTYIQVKPGTDVANLEQKITKLYRNELLKGETDQKTIEEIKSISTFLDPLSNQHLKPKAGNDAPYKILIALSVLGILILVIACINFTNLSIAQATKRAKEVGIKKVMGAYRFQLTTQFLAEIFIQCLFATVLALIVAELVLPYFNNLFQINLSVWHIDNDLIWQLPLILCLITLIAGIYPAIVLSGFKPALVLKGNFSTSKQSYWLRNSLLVFQFSIAVIFIIGLFIINSQLKYMRSEDLGFTANQVVYIKNQTLFNNPVKFGSLNFESVRDKILKIPGIKSATVATDVPDGAENGTNGYTFEGVQSSLDFVDVDFDYFETLDIKLKQGRFFSQSFSTDTANSAVINESAVAKYGMKNPVGKTIKGCNIDYKIVGVIKDFKAQGFESAVQPTIYTIKNPCGNYKTQIMLKIEENKMADALATLKAQWPQINPKDGQDFRYEFLDELYGKLFKKQEQLQSVFFAAALLTIFIAILGLFAFAKYITNGRIKEIAVRKILGASDIQIFKLINRSFLVMVLLANVISWPVAYILTKKWLETFAYRIDLPVLPFMSSALITILLTVITVSIQAKKAVKANPVDALKYE</sequence>
<dbReference type="PANTHER" id="PTHR30572:SF4">
    <property type="entry name" value="ABC TRANSPORTER PERMEASE YTRF"/>
    <property type="match status" value="1"/>
</dbReference>
<dbReference type="Pfam" id="PF12704">
    <property type="entry name" value="MacB_PCD"/>
    <property type="match status" value="1"/>
</dbReference>
<dbReference type="InterPro" id="IPR050250">
    <property type="entry name" value="Macrolide_Exporter_MacB"/>
</dbReference>
<evidence type="ECO:0000256" key="7">
    <source>
        <dbReference type="SAM" id="Phobius"/>
    </source>
</evidence>
<evidence type="ECO:0000259" key="8">
    <source>
        <dbReference type="Pfam" id="PF02687"/>
    </source>
</evidence>
<evidence type="ECO:0000313" key="10">
    <source>
        <dbReference type="EMBL" id="MBC6110003.1"/>
    </source>
</evidence>
<feature type="domain" description="ABC3 transporter permease C-terminal" evidence="8">
    <location>
        <begin position="676"/>
        <end position="789"/>
    </location>
</feature>
<dbReference type="Pfam" id="PF02687">
    <property type="entry name" value="FtsX"/>
    <property type="match status" value="2"/>
</dbReference>
<accession>A0ABR7KQL8</accession>
<keyword evidence="2" id="KW-1003">Cell membrane</keyword>
<keyword evidence="5 7" id="KW-0472">Membrane</keyword>
<feature type="transmembrane region" description="Helical" evidence="7">
    <location>
        <begin position="673"/>
        <end position="693"/>
    </location>
</feature>
<feature type="transmembrane region" description="Helical" evidence="7">
    <location>
        <begin position="280"/>
        <end position="302"/>
    </location>
</feature>
<feature type="transmembrane region" description="Helical" evidence="7">
    <location>
        <begin position="331"/>
        <end position="354"/>
    </location>
</feature>
<keyword evidence="3 7" id="KW-0812">Transmembrane</keyword>